<comment type="similarity">
    <text evidence="1">Belongs to the asaB hydroxylase/desaturase family.</text>
</comment>
<evidence type="ECO:0000313" key="4">
    <source>
        <dbReference type="Proteomes" id="UP000243723"/>
    </source>
</evidence>
<dbReference type="Proteomes" id="UP000243723">
    <property type="component" value="Unassembled WGS sequence"/>
</dbReference>
<dbReference type="PANTHER" id="PTHR34598">
    <property type="entry name" value="BLL6449 PROTEIN"/>
    <property type="match status" value="1"/>
</dbReference>
<reference evidence="3 4" key="1">
    <citation type="submission" date="2017-05" db="EMBL/GenBank/DDBJ databases">
        <title>Draft genome sequence of Elsinoe australis.</title>
        <authorList>
            <person name="Cheng Q."/>
        </authorList>
    </citation>
    <scope>NUCLEOTIDE SEQUENCE [LARGE SCALE GENOMIC DNA]</scope>
    <source>
        <strain evidence="3 4">NL1</strain>
    </source>
</reference>
<feature type="compositionally biased region" description="Polar residues" evidence="2">
    <location>
        <begin position="1"/>
        <end position="11"/>
    </location>
</feature>
<dbReference type="OrthoDB" id="412788at2759"/>
<organism evidence="3 4">
    <name type="scientific">Elsinoe australis</name>
    <dbReference type="NCBI Taxonomy" id="40998"/>
    <lineage>
        <taxon>Eukaryota</taxon>
        <taxon>Fungi</taxon>
        <taxon>Dikarya</taxon>
        <taxon>Ascomycota</taxon>
        <taxon>Pezizomycotina</taxon>
        <taxon>Dothideomycetes</taxon>
        <taxon>Dothideomycetidae</taxon>
        <taxon>Myriangiales</taxon>
        <taxon>Elsinoaceae</taxon>
        <taxon>Elsinoe</taxon>
    </lineage>
</organism>
<dbReference type="PANTHER" id="PTHR34598:SF1">
    <property type="entry name" value="PUTATIVE (AFU_ORTHOLOGUE AFUA_3G13140)-RELATED"/>
    <property type="match status" value="1"/>
</dbReference>
<protein>
    <submittedName>
        <fullName evidence="3">Uncharacterized protein</fullName>
    </submittedName>
</protein>
<gene>
    <name evidence="3" type="ORF">B9Z65_9200</name>
</gene>
<feature type="region of interest" description="Disordered" evidence="2">
    <location>
        <begin position="1"/>
        <end position="31"/>
    </location>
</feature>
<dbReference type="GO" id="GO:0016491">
    <property type="term" value="F:oxidoreductase activity"/>
    <property type="evidence" value="ECO:0007669"/>
    <property type="project" value="InterPro"/>
</dbReference>
<proteinExistence type="inferred from homology"/>
<dbReference type="NCBIfam" id="NF041278">
    <property type="entry name" value="CmcJ_NvfI_EfuI"/>
    <property type="match status" value="1"/>
</dbReference>
<sequence>MATAATLTSTPVPHHEARTSPEPNSYIPRGDVQSTLTFYSPPADGSAPFNYVETPPPGLPQRNYGAAAHPITLHDARGKETSFSTDTHGFALLSVPPSAETSFTDDAAIAQRYYPEVEALLKTHLGASRVFTFDHTIRRATPGAPRAPVNRVHVDQTPKAAYERVRRHMGPEADELAKGRVRIVNVWRPLNGAVVTNPLGVAASDSVPDEAVVPVQHRYPDRVGETAGIQNVGEQEWWYWSGMGDGERILLQCFDSVSGKRTAHTAFEDPRTKGEGWKGRESIEVRCLVFG</sequence>
<keyword evidence="4" id="KW-1185">Reference proteome</keyword>
<comment type="caution">
    <text evidence="3">The sequence shown here is derived from an EMBL/GenBank/DDBJ whole genome shotgun (WGS) entry which is preliminary data.</text>
</comment>
<name>A0A2P7Z0S4_9PEZI</name>
<dbReference type="EMBL" id="NHZQ01000342">
    <property type="protein sequence ID" value="PSK41814.1"/>
    <property type="molecule type" value="Genomic_DNA"/>
</dbReference>
<evidence type="ECO:0000256" key="1">
    <source>
        <dbReference type="ARBA" id="ARBA00023604"/>
    </source>
</evidence>
<dbReference type="InterPro" id="IPR044053">
    <property type="entry name" value="AsaB-like"/>
</dbReference>
<dbReference type="STRING" id="40998.A0A2P7Z0S4"/>
<dbReference type="AlphaFoldDB" id="A0A2P7Z0S4"/>
<accession>A0A2P7Z0S4</accession>
<evidence type="ECO:0000313" key="3">
    <source>
        <dbReference type="EMBL" id="PSK41814.1"/>
    </source>
</evidence>
<evidence type="ECO:0000256" key="2">
    <source>
        <dbReference type="SAM" id="MobiDB-lite"/>
    </source>
</evidence>